<keyword evidence="1" id="KW-0812">Transmembrane</keyword>
<reference evidence="2" key="1">
    <citation type="submission" date="2014-11" db="EMBL/GenBank/DDBJ databases">
        <authorList>
            <person name="Amaro Gonzalez C."/>
        </authorList>
    </citation>
    <scope>NUCLEOTIDE SEQUENCE</scope>
</reference>
<dbReference type="EMBL" id="GBXM01008144">
    <property type="protein sequence ID" value="JAI00434.1"/>
    <property type="molecule type" value="Transcribed_RNA"/>
</dbReference>
<reference evidence="2" key="2">
    <citation type="journal article" date="2015" name="Fish Shellfish Immunol.">
        <title>Early steps in the European eel (Anguilla anguilla)-Vibrio vulnificus interaction in the gills: Role of the RtxA13 toxin.</title>
        <authorList>
            <person name="Callol A."/>
            <person name="Pajuelo D."/>
            <person name="Ebbesson L."/>
            <person name="Teles M."/>
            <person name="MacKenzie S."/>
            <person name="Amaro C."/>
        </authorList>
    </citation>
    <scope>NUCLEOTIDE SEQUENCE</scope>
</reference>
<keyword evidence="1" id="KW-0472">Membrane</keyword>
<proteinExistence type="predicted"/>
<keyword evidence="1" id="KW-1133">Transmembrane helix</keyword>
<protein>
    <submittedName>
        <fullName evidence="2">Uncharacterized protein</fullName>
    </submittedName>
</protein>
<sequence>MDDYECLFVLILIEHRVTYPLANSLFLYIDYFICHLFYINLTYKIWH</sequence>
<feature type="transmembrane region" description="Helical" evidence="1">
    <location>
        <begin position="25"/>
        <end position="43"/>
    </location>
</feature>
<evidence type="ECO:0000256" key="1">
    <source>
        <dbReference type="SAM" id="Phobius"/>
    </source>
</evidence>
<evidence type="ECO:0000313" key="2">
    <source>
        <dbReference type="EMBL" id="JAI00434.1"/>
    </source>
</evidence>
<accession>A0A0E9XFI7</accession>
<organism evidence="2">
    <name type="scientific">Anguilla anguilla</name>
    <name type="common">European freshwater eel</name>
    <name type="synonym">Muraena anguilla</name>
    <dbReference type="NCBI Taxonomy" id="7936"/>
    <lineage>
        <taxon>Eukaryota</taxon>
        <taxon>Metazoa</taxon>
        <taxon>Chordata</taxon>
        <taxon>Craniata</taxon>
        <taxon>Vertebrata</taxon>
        <taxon>Euteleostomi</taxon>
        <taxon>Actinopterygii</taxon>
        <taxon>Neopterygii</taxon>
        <taxon>Teleostei</taxon>
        <taxon>Anguilliformes</taxon>
        <taxon>Anguillidae</taxon>
        <taxon>Anguilla</taxon>
    </lineage>
</organism>
<name>A0A0E9XFI7_ANGAN</name>
<dbReference type="AlphaFoldDB" id="A0A0E9XFI7"/>